<evidence type="ECO:0000313" key="5">
    <source>
        <dbReference type="Proteomes" id="UP000177625"/>
    </source>
</evidence>
<feature type="compositionally biased region" description="Pro residues" evidence="1">
    <location>
        <begin position="473"/>
        <end position="489"/>
    </location>
</feature>
<dbReference type="AlphaFoldDB" id="A0A1E1MB71"/>
<keyword evidence="3" id="KW-0732">Signal</keyword>
<feature type="compositionally biased region" description="Polar residues" evidence="1">
    <location>
        <begin position="101"/>
        <end position="110"/>
    </location>
</feature>
<feature type="compositionally biased region" description="Low complexity" evidence="1">
    <location>
        <begin position="111"/>
        <end position="134"/>
    </location>
</feature>
<evidence type="ECO:0000256" key="3">
    <source>
        <dbReference type="SAM" id="SignalP"/>
    </source>
</evidence>
<keyword evidence="5" id="KW-1185">Reference proteome</keyword>
<evidence type="ECO:0000256" key="1">
    <source>
        <dbReference type="SAM" id="MobiDB-lite"/>
    </source>
</evidence>
<feature type="compositionally biased region" description="Basic and acidic residues" evidence="1">
    <location>
        <begin position="449"/>
        <end position="459"/>
    </location>
</feature>
<accession>A0A1E1MB71</accession>
<keyword evidence="2" id="KW-0812">Transmembrane</keyword>
<feature type="transmembrane region" description="Helical" evidence="2">
    <location>
        <begin position="157"/>
        <end position="177"/>
    </location>
</feature>
<feature type="compositionally biased region" description="Polar residues" evidence="1">
    <location>
        <begin position="138"/>
        <end position="150"/>
    </location>
</feature>
<dbReference type="EMBL" id="FJVC01000243">
    <property type="protein sequence ID" value="CZT46366.1"/>
    <property type="molecule type" value="Genomic_DNA"/>
</dbReference>
<name>A0A1E1MB71_RHYSE</name>
<evidence type="ECO:0000256" key="2">
    <source>
        <dbReference type="SAM" id="Phobius"/>
    </source>
</evidence>
<keyword evidence="2" id="KW-0472">Membrane</keyword>
<keyword evidence="2" id="KW-1133">Transmembrane helix</keyword>
<feature type="signal peptide" evidence="3">
    <location>
        <begin position="1"/>
        <end position="22"/>
    </location>
</feature>
<organism evidence="4 5">
    <name type="scientific">Rhynchosporium secalis</name>
    <name type="common">Barley scald fungus</name>
    <dbReference type="NCBI Taxonomy" id="38038"/>
    <lineage>
        <taxon>Eukaryota</taxon>
        <taxon>Fungi</taxon>
        <taxon>Dikarya</taxon>
        <taxon>Ascomycota</taxon>
        <taxon>Pezizomycotina</taxon>
        <taxon>Leotiomycetes</taxon>
        <taxon>Helotiales</taxon>
        <taxon>Ploettnerulaceae</taxon>
        <taxon>Rhynchosporium</taxon>
    </lineage>
</organism>
<proteinExistence type="predicted"/>
<feature type="compositionally biased region" description="Basic and acidic residues" evidence="1">
    <location>
        <begin position="294"/>
        <end position="303"/>
    </location>
</feature>
<gene>
    <name evidence="4" type="ORF">RSE6_06781</name>
</gene>
<dbReference type="Proteomes" id="UP000177625">
    <property type="component" value="Unassembled WGS sequence"/>
</dbReference>
<feature type="chain" id="PRO_5009448122" evidence="3">
    <location>
        <begin position="23"/>
        <end position="489"/>
    </location>
</feature>
<feature type="region of interest" description="Disordered" evidence="1">
    <location>
        <begin position="449"/>
        <end position="489"/>
    </location>
</feature>
<evidence type="ECO:0000313" key="4">
    <source>
        <dbReference type="EMBL" id="CZT46366.1"/>
    </source>
</evidence>
<sequence>MKLFNVLLVLLVLLAALWLATAQDLLPNAQPLQLSESADVILVTVTTVASVTKSYETSVVVFVTSDTSGIVTLTTITKDPGPPDTFVNTFITISTREKTVRVSSSLQPTKGASPSSTSGESPGTPNTSTTTKPGASVPPTSTSNAQPTGPSNYPSKILIILCAVIAPIAGVITWFGVHRMSAHRAQDEADRRSAAAYRRSLWDPARPAVSSPLRQVNVTEMDVMTAPQPNIENPSNMAPKIPARPASISGSLLESMRTTPSASMRLPRSARPGSGTPAMMSGALPLSPEPLSIVKKDLNRPDTRSSTTGQFDDARTHSSTDVDSAQLDALQAIEDELSAIEIEHRHAEAEGSIAPLLLKSSNPIAEDDTNDTHSATAAIGLDPTHTAARIVPRLTDPHDSSEEIRLARRTSAERKLNGESIRADSTSPRVFDPIAARAQRLRIANEQRKIAERQKKEAGDSGNVTVFSAGPMPAHPPPPTPGLPPPNHF</sequence>
<feature type="region of interest" description="Disordered" evidence="1">
    <location>
        <begin position="256"/>
        <end position="322"/>
    </location>
</feature>
<feature type="region of interest" description="Disordered" evidence="1">
    <location>
        <begin position="101"/>
        <end position="150"/>
    </location>
</feature>
<protein>
    <submittedName>
        <fullName evidence="4">Uncharacterized protein</fullName>
    </submittedName>
</protein>
<reference evidence="5" key="1">
    <citation type="submission" date="2016-03" db="EMBL/GenBank/DDBJ databases">
        <authorList>
            <person name="Guldener U."/>
        </authorList>
    </citation>
    <scope>NUCLEOTIDE SEQUENCE [LARGE SCALE GENOMIC DNA]</scope>
</reference>